<dbReference type="STRING" id="7574.A0A1S3HUW1"/>
<comment type="subcellular location">
    <subcellularLocation>
        <location evidence="6">Nucleus</location>
    </subcellularLocation>
</comment>
<dbReference type="PANTHER" id="PTHR12322">
    <property type="entry name" value="DOUBLESEX AND MAB-3 RELATED TRANSCRIPTION FACTOR DMRT"/>
    <property type="match status" value="1"/>
</dbReference>
<evidence type="ECO:0000256" key="6">
    <source>
        <dbReference type="PROSITE-ProRule" id="PRU00070"/>
    </source>
</evidence>
<sequence>MDMMSRGGHMYSPLVERGARRPKCARCRNHGMVSWLKGHKRHCRFKDCSCAKCNLIAERQRVMAAQVALKRQQAAEDAIAMGLRACQADSSLPTLTQGPLWGPGTIIPPQISENTREGEEGNHEDANDNDEDVDVDETGDEEKEETETFETAKQPIKTVDTSEPREQNNNLVSRERSTTPKPALPKKTGHAEESHPSSIPTAYRPGRLSHIEILERIFPFQKRTVLELVLQGCNGDIVKAIEHFLSLQDTLMAQQHASMRAPPSSMENGFHPYMNALNSVKSTTNGVRAKYPLNNGGIKSAFTPLTPASSQAALHSAFSPRAAAFTTDALLGRSPLFPRHDIRPADFFSASSPFAYPGLGTLTPTLSSGLGAPFLLHPYRHFSGEIPQGILSKPLEKSPRSDRDSECLSDCGSSEDANT</sequence>
<dbReference type="InterPro" id="IPR005173">
    <property type="entry name" value="DMA"/>
</dbReference>
<evidence type="ECO:0000313" key="10">
    <source>
        <dbReference type="RefSeq" id="XP_013389827.1"/>
    </source>
</evidence>
<feature type="domain" description="DM" evidence="8">
    <location>
        <begin position="24"/>
        <end position="71"/>
    </location>
</feature>
<dbReference type="Pfam" id="PF00751">
    <property type="entry name" value="DM"/>
    <property type="match status" value="1"/>
</dbReference>
<dbReference type="GeneID" id="106158421"/>
<dbReference type="Proteomes" id="UP000085678">
    <property type="component" value="Unplaced"/>
</dbReference>
<proteinExistence type="inferred from homology"/>
<dbReference type="InParanoid" id="A0A1S3HUW1"/>
<dbReference type="OrthoDB" id="6162476at2759"/>
<keyword evidence="9" id="KW-1185">Reference proteome</keyword>
<feature type="compositionally biased region" description="Basic and acidic residues" evidence="7">
    <location>
        <begin position="394"/>
        <end position="406"/>
    </location>
</feature>
<name>A0A1S3HUW1_LINAN</name>
<dbReference type="FunCoup" id="A0A1S3HUW1">
    <property type="interactions" value="270"/>
</dbReference>
<dbReference type="InterPro" id="IPR009060">
    <property type="entry name" value="UBA-like_sf"/>
</dbReference>
<evidence type="ECO:0000256" key="2">
    <source>
        <dbReference type="ARBA" id="ARBA00022723"/>
    </source>
</evidence>
<evidence type="ECO:0000256" key="3">
    <source>
        <dbReference type="ARBA" id="ARBA00022833"/>
    </source>
</evidence>
<dbReference type="PROSITE" id="PS50809">
    <property type="entry name" value="DM_2"/>
    <property type="match status" value="1"/>
</dbReference>
<evidence type="ECO:0000256" key="4">
    <source>
        <dbReference type="ARBA" id="ARBA00023125"/>
    </source>
</evidence>
<feature type="DNA-binding region" description="DM" evidence="6">
    <location>
        <begin position="24"/>
        <end position="71"/>
    </location>
</feature>
<dbReference type="InterPro" id="IPR001275">
    <property type="entry name" value="DM_DNA-bd"/>
</dbReference>
<feature type="compositionally biased region" description="Acidic residues" evidence="7">
    <location>
        <begin position="127"/>
        <end position="148"/>
    </location>
</feature>
<feature type="region of interest" description="Disordered" evidence="7">
    <location>
        <begin position="390"/>
        <end position="419"/>
    </location>
</feature>
<dbReference type="InterPro" id="IPR036407">
    <property type="entry name" value="DM_DNA-bd_sf"/>
</dbReference>
<dbReference type="SUPFAM" id="SSF82927">
    <property type="entry name" value="Cysteine-rich DNA binding domain, (DM domain)"/>
    <property type="match status" value="1"/>
</dbReference>
<keyword evidence="5 6" id="KW-0539">Nucleus</keyword>
<dbReference type="AlphaFoldDB" id="A0A1S3HUW1"/>
<reference evidence="10" key="1">
    <citation type="submission" date="2025-08" db="UniProtKB">
        <authorList>
            <consortium name="RefSeq"/>
        </authorList>
    </citation>
    <scope>IDENTIFICATION</scope>
    <source>
        <tissue evidence="10">Gonads</tissue>
    </source>
</reference>
<evidence type="ECO:0000259" key="8">
    <source>
        <dbReference type="PROSITE" id="PS50809"/>
    </source>
</evidence>
<organism evidence="9 10">
    <name type="scientific">Lingula anatina</name>
    <name type="common">Brachiopod</name>
    <name type="synonym">Lingula unguis</name>
    <dbReference type="NCBI Taxonomy" id="7574"/>
    <lineage>
        <taxon>Eukaryota</taxon>
        <taxon>Metazoa</taxon>
        <taxon>Spiralia</taxon>
        <taxon>Lophotrochozoa</taxon>
        <taxon>Brachiopoda</taxon>
        <taxon>Linguliformea</taxon>
        <taxon>Lingulata</taxon>
        <taxon>Lingulida</taxon>
        <taxon>Linguloidea</taxon>
        <taxon>Lingulidae</taxon>
        <taxon>Lingula</taxon>
    </lineage>
</organism>
<keyword evidence="3 6" id="KW-0862">Zinc</keyword>
<dbReference type="GO" id="GO:0046872">
    <property type="term" value="F:metal ion binding"/>
    <property type="evidence" value="ECO:0007669"/>
    <property type="project" value="UniProtKB-KW"/>
</dbReference>
<dbReference type="GO" id="GO:0000978">
    <property type="term" value="F:RNA polymerase II cis-regulatory region sequence-specific DNA binding"/>
    <property type="evidence" value="ECO:0007669"/>
    <property type="project" value="TreeGrafter"/>
</dbReference>
<dbReference type="PANTHER" id="PTHR12322:SF118">
    <property type="entry name" value="DM DOMAIN-CONTAINING PROTEIN"/>
    <property type="match status" value="1"/>
</dbReference>
<gene>
    <name evidence="10" type="primary">LOC106158421</name>
</gene>
<dbReference type="SMART" id="SM00301">
    <property type="entry name" value="DM"/>
    <property type="match status" value="1"/>
</dbReference>
<keyword evidence="2 6" id="KW-0479">Metal-binding</keyword>
<dbReference type="SUPFAM" id="SSF46934">
    <property type="entry name" value="UBA-like"/>
    <property type="match status" value="1"/>
</dbReference>
<dbReference type="GO" id="GO:0000981">
    <property type="term" value="F:DNA-binding transcription factor activity, RNA polymerase II-specific"/>
    <property type="evidence" value="ECO:0007669"/>
    <property type="project" value="TreeGrafter"/>
</dbReference>
<accession>A0A1S3HUW1</accession>
<dbReference type="GO" id="GO:0007548">
    <property type="term" value="P:sex differentiation"/>
    <property type="evidence" value="ECO:0007669"/>
    <property type="project" value="TreeGrafter"/>
</dbReference>
<evidence type="ECO:0000313" key="9">
    <source>
        <dbReference type="Proteomes" id="UP000085678"/>
    </source>
</evidence>
<dbReference type="PROSITE" id="PS40000">
    <property type="entry name" value="DM_1"/>
    <property type="match status" value="1"/>
</dbReference>
<protein>
    <submittedName>
        <fullName evidence="10">Doublesex and mab-3 related transcription factor 3, truncated</fullName>
    </submittedName>
</protein>
<dbReference type="CDD" id="cd14370">
    <property type="entry name" value="CUE_DMA"/>
    <property type="match status" value="1"/>
</dbReference>
<feature type="compositionally biased region" description="Basic and acidic residues" evidence="7">
    <location>
        <begin position="114"/>
        <end position="126"/>
    </location>
</feature>
<comment type="similarity">
    <text evidence="1">Belongs to the DMRT family.</text>
</comment>
<dbReference type="Gene3D" id="4.10.1040.10">
    <property type="entry name" value="DM DNA-binding domain"/>
    <property type="match status" value="1"/>
</dbReference>
<dbReference type="GO" id="GO:0005634">
    <property type="term" value="C:nucleus"/>
    <property type="evidence" value="ECO:0007669"/>
    <property type="project" value="UniProtKB-SubCell"/>
</dbReference>
<dbReference type="FunFam" id="4.10.1040.10:FF:000001">
    <property type="entry name" value="doublesex- and mab-3-related transcription factor 1"/>
    <property type="match status" value="1"/>
</dbReference>
<dbReference type="KEGG" id="lak:106158421"/>
<keyword evidence="4 6" id="KW-0238">DNA-binding</keyword>
<feature type="region of interest" description="Disordered" evidence="7">
    <location>
        <begin position="95"/>
        <end position="203"/>
    </location>
</feature>
<dbReference type="RefSeq" id="XP_013389827.1">
    <property type="nucleotide sequence ID" value="XM_013534373.1"/>
</dbReference>
<evidence type="ECO:0000256" key="1">
    <source>
        <dbReference type="ARBA" id="ARBA00006834"/>
    </source>
</evidence>
<dbReference type="Pfam" id="PF03474">
    <property type="entry name" value="DMA"/>
    <property type="match status" value="1"/>
</dbReference>
<dbReference type="InterPro" id="IPR026607">
    <property type="entry name" value="DMRT"/>
</dbReference>
<evidence type="ECO:0000256" key="5">
    <source>
        <dbReference type="ARBA" id="ARBA00023242"/>
    </source>
</evidence>
<evidence type="ECO:0000256" key="7">
    <source>
        <dbReference type="SAM" id="MobiDB-lite"/>
    </source>
</evidence>